<dbReference type="Pfam" id="PF13834">
    <property type="entry name" value="DUF4193"/>
    <property type="match status" value="1"/>
</dbReference>
<dbReference type="EMBL" id="CAFBMO010000059">
    <property type="protein sequence ID" value="CAB4913089.1"/>
    <property type="molecule type" value="Genomic_DNA"/>
</dbReference>
<dbReference type="InterPro" id="IPR025242">
    <property type="entry name" value="DUF4193"/>
</dbReference>
<gene>
    <name evidence="1" type="ORF">UFOPK1908_01169</name>
    <name evidence="2" type="ORF">UFOPK2282_01158</name>
    <name evidence="3" type="ORF">UFOPK3576_01257</name>
</gene>
<reference evidence="1" key="1">
    <citation type="submission" date="2020-05" db="EMBL/GenBank/DDBJ databases">
        <authorList>
            <person name="Chiriac C."/>
            <person name="Salcher M."/>
            <person name="Ghai R."/>
            <person name="Kavagutti S V."/>
        </authorList>
    </citation>
    <scope>NUCLEOTIDE SEQUENCE</scope>
</reference>
<accession>A0A6J6IN44</accession>
<proteinExistence type="predicted"/>
<protein>
    <submittedName>
        <fullName evidence="1">Unannotated protein</fullName>
    </submittedName>
</protein>
<dbReference type="EMBL" id="CAEZVB010000063">
    <property type="protein sequence ID" value="CAB4625950.1"/>
    <property type="molecule type" value="Genomic_DNA"/>
</dbReference>
<dbReference type="EMBL" id="CAEZWR010000148">
    <property type="protein sequence ID" value="CAB4672547.1"/>
    <property type="molecule type" value="Genomic_DNA"/>
</dbReference>
<sequence>MGDEDQAQQELQALKLVHAQNNDAAIAARLEIAENLELPGADHHDDGLALDILPKQLDEFTCSKCFLVHHRSQLDHEGVHGPVCTDCS</sequence>
<dbReference type="AlphaFoldDB" id="A0A6J6IN44"/>
<evidence type="ECO:0000313" key="2">
    <source>
        <dbReference type="EMBL" id="CAB4672547.1"/>
    </source>
</evidence>
<evidence type="ECO:0000313" key="1">
    <source>
        <dbReference type="EMBL" id="CAB4625950.1"/>
    </source>
</evidence>
<evidence type="ECO:0000313" key="3">
    <source>
        <dbReference type="EMBL" id="CAB4913089.1"/>
    </source>
</evidence>
<name>A0A6J6IN44_9ZZZZ</name>
<organism evidence="1">
    <name type="scientific">freshwater metagenome</name>
    <dbReference type="NCBI Taxonomy" id="449393"/>
    <lineage>
        <taxon>unclassified sequences</taxon>
        <taxon>metagenomes</taxon>
        <taxon>ecological metagenomes</taxon>
    </lineage>
</organism>